<evidence type="ECO:0000256" key="1">
    <source>
        <dbReference type="SAM" id="Coils"/>
    </source>
</evidence>
<dbReference type="Proteomes" id="UP000663872">
    <property type="component" value="Unassembled WGS sequence"/>
</dbReference>
<gene>
    <name evidence="3" type="ORF">GRG538_LOCUS13429</name>
    <name evidence="4" type="ORF">QYT958_LOCUS15756</name>
</gene>
<evidence type="ECO:0000313" key="4">
    <source>
        <dbReference type="EMBL" id="CAF4665757.1"/>
    </source>
</evidence>
<dbReference type="EMBL" id="CAJOBR010002221">
    <property type="protein sequence ID" value="CAF4665757.1"/>
    <property type="molecule type" value="Genomic_DNA"/>
</dbReference>
<keyword evidence="1" id="KW-0175">Coiled coil</keyword>
<evidence type="ECO:0000313" key="5">
    <source>
        <dbReference type="Proteomes" id="UP000663872"/>
    </source>
</evidence>
<dbReference type="AlphaFoldDB" id="A0A818D0M4"/>
<protein>
    <submittedName>
        <fullName evidence="3">Uncharacterized protein</fullName>
    </submittedName>
</protein>
<name>A0A818D0M4_9BILA</name>
<evidence type="ECO:0000256" key="2">
    <source>
        <dbReference type="SAM" id="SignalP"/>
    </source>
</evidence>
<comment type="caution">
    <text evidence="3">The sequence shown here is derived from an EMBL/GenBank/DDBJ whole genome shotgun (WGS) entry which is preliminary data.</text>
</comment>
<accession>A0A818D0M4</accession>
<sequence length="367" mass="40981">MKSTIFILLVAVTGLVFAETQQEWYKVQIETQVLPFYVQAYRILENHVVNELLAVNATSLGDTAVGQLVNRLYCAVREVYNSLQQSVMSSEQLQNHVSDRLQSSVAQESVYKRDIREKEIAISETDQAISGALAQFALAEQTVIEKEKGVASAEQAVRDAQDAVEKAEKCRGKRSWFSQITRPITRPIENAIKDVIIKPICSVINYGGIDNAKSRRQDAQNQLHSAQAQVQHYRQLVKEHLARKESLEMQLRGLQSLLANIQGVLQALQSELVITANITRELKIVNTQLQAVSTSSSVLHNTVAYLVDFELLITPLNAIYESIQQVTALDTTALISQNQIIQFKKSLGQIAALLPNMPFNLNTDFTC</sequence>
<keyword evidence="2" id="KW-0732">Signal</keyword>
<organism evidence="3 5">
    <name type="scientific">Rotaria socialis</name>
    <dbReference type="NCBI Taxonomy" id="392032"/>
    <lineage>
        <taxon>Eukaryota</taxon>
        <taxon>Metazoa</taxon>
        <taxon>Spiralia</taxon>
        <taxon>Gnathifera</taxon>
        <taxon>Rotifera</taxon>
        <taxon>Eurotatoria</taxon>
        <taxon>Bdelloidea</taxon>
        <taxon>Philodinida</taxon>
        <taxon>Philodinidae</taxon>
        <taxon>Rotaria</taxon>
    </lineage>
</organism>
<reference evidence="3" key="1">
    <citation type="submission" date="2021-02" db="EMBL/GenBank/DDBJ databases">
        <authorList>
            <person name="Nowell W R."/>
        </authorList>
    </citation>
    <scope>NUCLEOTIDE SEQUENCE</scope>
</reference>
<dbReference type="EMBL" id="CAJNYT010001977">
    <property type="protein sequence ID" value="CAF3440405.1"/>
    <property type="molecule type" value="Genomic_DNA"/>
</dbReference>
<feature type="coiled-coil region" evidence="1">
    <location>
        <begin position="209"/>
        <end position="271"/>
    </location>
</feature>
<feature type="signal peptide" evidence="2">
    <location>
        <begin position="1"/>
        <end position="18"/>
    </location>
</feature>
<evidence type="ECO:0000313" key="3">
    <source>
        <dbReference type="EMBL" id="CAF3440405.1"/>
    </source>
</evidence>
<proteinExistence type="predicted"/>
<dbReference type="Proteomes" id="UP000663848">
    <property type="component" value="Unassembled WGS sequence"/>
</dbReference>
<feature type="chain" id="PRO_5036232889" evidence="2">
    <location>
        <begin position="19"/>
        <end position="367"/>
    </location>
</feature>